<dbReference type="KEGG" id="mae:Maeo_1105"/>
<dbReference type="SUPFAM" id="SSF52091">
    <property type="entry name" value="SpoIIaa-like"/>
    <property type="match status" value="1"/>
</dbReference>
<dbReference type="InterPro" id="IPR052706">
    <property type="entry name" value="Membrane-Transporter-like"/>
</dbReference>
<evidence type="ECO:0000313" key="7">
    <source>
        <dbReference type="EMBL" id="ABR56682.1"/>
    </source>
</evidence>
<dbReference type="OrthoDB" id="142033at2157"/>
<feature type="transmembrane region" description="Helical" evidence="5">
    <location>
        <begin position="393"/>
        <end position="424"/>
    </location>
</feature>
<feature type="transmembrane region" description="Helical" evidence="5">
    <location>
        <begin position="196"/>
        <end position="217"/>
    </location>
</feature>
<organism evidence="7 8">
    <name type="scientific">Methanococcus aeolicus (strain ATCC BAA-1280 / DSM 17508 / OCM 812 / Nankai-3)</name>
    <dbReference type="NCBI Taxonomy" id="419665"/>
    <lineage>
        <taxon>Archaea</taxon>
        <taxon>Methanobacteriati</taxon>
        <taxon>Methanobacteriota</taxon>
        <taxon>Methanomada group</taxon>
        <taxon>Methanococci</taxon>
        <taxon>Methanococcales</taxon>
        <taxon>Methanococcaceae</taxon>
        <taxon>Methanococcus</taxon>
    </lineage>
</organism>
<proteinExistence type="predicted"/>
<dbReference type="Pfam" id="PF00916">
    <property type="entry name" value="Sulfate_transp"/>
    <property type="match status" value="1"/>
</dbReference>
<comment type="subcellular location">
    <subcellularLocation>
        <location evidence="1">Membrane</location>
        <topology evidence="1">Multi-pass membrane protein</topology>
    </subcellularLocation>
</comment>
<evidence type="ECO:0000313" key="8">
    <source>
        <dbReference type="Proteomes" id="UP000001106"/>
    </source>
</evidence>
<evidence type="ECO:0000259" key="6">
    <source>
        <dbReference type="PROSITE" id="PS50801"/>
    </source>
</evidence>
<feature type="transmembrane region" description="Helical" evidence="5">
    <location>
        <begin position="170"/>
        <end position="189"/>
    </location>
</feature>
<dbReference type="eggNOG" id="arCOG02806">
    <property type="taxonomic scope" value="Archaea"/>
</dbReference>
<dbReference type="PROSITE" id="PS50801">
    <property type="entry name" value="STAS"/>
    <property type="match status" value="1"/>
</dbReference>
<dbReference type="EMBL" id="CP000743">
    <property type="protein sequence ID" value="ABR56682.1"/>
    <property type="molecule type" value="Genomic_DNA"/>
</dbReference>
<dbReference type="InterPro" id="IPR002645">
    <property type="entry name" value="STAS_dom"/>
</dbReference>
<dbReference type="HOGENOM" id="CLU_003182_7_0_2"/>
<dbReference type="PANTHER" id="PTHR43310">
    <property type="entry name" value="SULFATE TRANSPORTER YBAR-RELATED"/>
    <property type="match status" value="1"/>
</dbReference>
<feature type="transmembrane region" description="Helical" evidence="5">
    <location>
        <begin position="60"/>
        <end position="77"/>
    </location>
</feature>
<protein>
    <submittedName>
        <fullName evidence="7">Sulphate transporter</fullName>
    </submittedName>
</protein>
<dbReference type="Proteomes" id="UP000001106">
    <property type="component" value="Chromosome"/>
</dbReference>
<evidence type="ECO:0000256" key="5">
    <source>
        <dbReference type="SAM" id="Phobius"/>
    </source>
</evidence>
<feature type="transmembrane region" description="Helical" evidence="5">
    <location>
        <begin position="109"/>
        <end position="130"/>
    </location>
</feature>
<feature type="transmembrane region" description="Helical" evidence="5">
    <location>
        <begin position="33"/>
        <end position="54"/>
    </location>
</feature>
<dbReference type="InterPro" id="IPR011547">
    <property type="entry name" value="SLC26A/SulP_dom"/>
</dbReference>
<keyword evidence="3 5" id="KW-1133">Transmembrane helix</keyword>
<dbReference type="RefSeq" id="WP_011973814.1">
    <property type="nucleotide sequence ID" value="NC_009635.1"/>
</dbReference>
<dbReference type="InterPro" id="IPR036513">
    <property type="entry name" value="STAS_dom_sf"/>
</dbReference>
<name>A6UW10_META3</name>
<dbReference type="CDD" id="cd07042">
    <property type="entry name" value="STAS_SulP_like_sulfate_transporter"/>
    <property type="match status" value="1"/>
</dbReference>
<dbReference type="PANTHER" id="PTHR43310:SF1">
    <property type="entry name" value="SULFATE TRANSPORTER YBAR-RELATED"/>
    <property type="match status" value="1"/>
</dbReference>
<feature type="transmembrane region" description="Helical" evidence="5">
    <location>
        <begin position="359"/>
        <end position="381"/>
    </location>
</feature>
<feature type="transmembrane region" description="Helical" evidence="5">
    <location>
        <begin position="84"/>
        <end position="103"/>
    </location>
</feature>
<keyword evidence="8" id="KW-1185">Reference proteome</keyword>
<keyword evidence="2 5" id="KW-0812">Transmembrane</keyword>
<gene>
    <name evidence="7" type="ordered locus">Maeo_1105</name>
</gene>
<dbReference type="Pfam" id="PF01740">
    <property type="entry name" value="STAS"/>
    <property type="match status" value="1"/>
</dbReference>
<dbReference type="AlphaFoldDB" id="A6UW10"/>
<evidence type="ECO:0000256" key="3">
    <source>
        <dbReference type="ARBA" id="ARBA00022989"/>
    </source>
</evidence>
<dbReference type="STRING" id="419665.Maeo_1105"/>
<reference evidence="7" key="1">
    <citation type="submission" date="2007-06" db="EMBL/GenBank/DDBJ databases">
        <title>Complete sequence of Methanococcus aeolicus Nankai-3.</title>
        <authorList>
            <consortium name="US DOE Joint Genome Institute"/>
            <person name="Copeland A."/>
            <person name="Lucas S."/>
            <person name="Lapidus A."/>
            <person name="Barry K."/>
            <person name="Glavina del Rio T."/>
            <person name="Dalin E."/>
            <person name="Tice H."/>
            <person name="Pitluck S."/>
            <person name="Chain P."/>
            <person name="Malfatti S."/>
            <person name="Shin M."/>
            <person name="Vergez L."/>
            <person name="Schmutz J."/>
            <person name="Larimer F."/>
            <person name="Land M."/>
            <person name="Hauser L."/>
            <person name="Kyrpides N."/>
            <person name="Lykidis A."/>
            <person name="Sieprawska-Lupa M."/>
            <person name="Whitman W.B."/>
            <person name="Richardson P."/>
        </authorList>
    </citation>
    <scope>NUCLEOTIDE SEQUENCE [LARGE SCALE GENOMIC DNA]</scope>
    <source>
        <strain evidence="7">Nankai-3</strain>
    </source>
</reference>
<evidence type="ECO:0000256" key="4">
    <source>
        <dbReference type="ARBA" id="ARBA00023136"/>
    </source>
</evidence>
<dbReference type="Gene3D" id="3.30.750.24">
    <property type="entry name" value="STAS domain"/>
    <property type="match status" value="1"/>
</dbReference>
<feature type="transmembrane region" description="Helical" evidence="5">
    <location>
        <begin position="334"/>
        <end position="353"/>
    </location>
</feature>
<feature type="transmembrane region" description="Helical" evidence="5">
    <location>
        <begin position="142"/>
        <end position="164"/>
    </location>
</feature>
<accession>A6UW10</accession>
<keyword evidence="4 5" id="KW-0472">Membrane</keyword>
<feature type="transmembrane region" description="Helical" evidence="5">
    <location>
        <begin position="263"/>
        <end position="285"/>
    </location>
</feature>
<evidence type="ECO:0000256" key="1">
    <source>
        <dbReference type="ARBA" id="ARBA00004141"/>
    </source>
</evidence>
<evidence type="ECO:0000256" key="2">
    <source>
        <dbReference type="ARBA" id="ARBA00022692"/>
    </source>
</evidence>
<sequence length="541" mass="58726">MTEEKIHTSQTKELNNKLVELVIPKDGSLKNDILSGLTVALALVPEAIAFSFILGIDPTIGLYAAFMMGLIASIVGGRPGMISGATGAVAVIFAPLVIHQVQVAGMESALGYLFVAVALMGIIQIIMGILRVGKFVRMIPHPVMLGFVNGLAIIIFMSQLGQFYGADGNLLPMPILLIMLVLIAITMIISKFLPKITKAVPATLVAIIVVTIISYFLNQAGYTVLTVLDFVKMIEPTKSTLAASIPSFSIPHIPFTMDTFKTILPYSILAAAVGLIESLMTLRLIDELTETRGRSNRECIGQGLANLVNGFFGGMGGCAMIGQSMINIRAGGRGRVSGIAAALFLLAFIVWGAPLIEMIPLAALVGVMFMVVIGTFEWSSLRILKKIPLSDAIIIALVSIMTVVFDLAIAVFAGIILAAIMFAWERGKDIWAHTESMKNKKVYRLHGPLFFASVTKFKDLFDFKNDPVDVVIDFEKSRVYDHSGIEAINNIAEKYAQYGKKLHLLNLSEDCQKLIKKADNIVEVSILDNLIWHVADDKLDN</sequence>
<dbReference type="GeneID" id="5326690"/>
<dbReference type="GO" id="GO:0016020">
    <property type="term" value="C:membrane"/>
    <property type="evidence" value="ECO:0007669"/>
    <property type="project" value="UniProtKB-SubCell"/>
</dbReference>
<feature type="domain" description="STAS" evidence="6">
    <location>
        <begin position="430"/>
        <end position="518"/>
    </location>
</feature>